<evidence type="ECO:0000313" key="2">
    <source>
        <dbReference type="EMBL" id="OGZ17592.1"/>
    </source>
</evidence>
<evidence type="ECO:0000313" key="3">
    <source>
        <dbReference type="Proteomes" id="UP000178893"/>
    </source>
</evidence>
<comment type="caution">
    <text evidence="2">The sequence shown here is derived from an EMBL/GenBank/DDBJ whole genome shotgun (WGS) entry which is preliminary data.</text>
</comment>
<keyword evidence="1" id="KW-0472">Membrane</keyword>
<reference evidence="2 3" key="1">
    <citation type="journal article" date="2016" name="Nat. Commun.">
        <title>Thousands of microbial genomes shed light on interconnected biogeochemical processes in an aquifer system.</title>
        <authorList>
            <person name="Anantharaman K."/>
            <person name="Brown C.T."/>
            <person name="Hug L.A."/>
            <person name="Sharon I."/>
            <person name="Castelle C.J."/>
            <person name="Probst A.J."/>
            <person name="Thomas B.C."/>
            <person name="Singh A."/>
            <person name="Wilkins M.J."/>
            <person name="Karaoz U."/>
            <person name="Brodie E.L."/>
            <person name="Williams K.H."/>
            <person name="Hubbard S.S."/>
            <person name="Banfield J.F."/>
        </authorList>
    </citation>
    <scope>NUCLEOTIDE SEQUENCE [LARGE SCALE GENOMIC DNA]</scope>
</reference>
<keyword evidence="1" id="KW-1133">Transmembrane helix</keyword>
<gene>
    <name evidence="2" type="ORF">A2V72_02325</name>
</gene>
<organism evidence="2 3">
    <name type="scientific">Candidatus Nealsonbacteria bacterium RBG_13_37_56</name>
    <dbReference type="NCBI Taxonomy" id="1801661"/>
    <lineage>
        <taxon>Bacteria</taxon>
        <taxon>Candidatus Nealsoniibacteriota</taxon>
    </lineage>
</organism>
<dbReference type="Proteomes" id="UP000178893">
    <property type="component" value="Unassembled WGS sequence"/>
</dbReference>
<name>A0A1G2DW25_9BACT</name>
<feature type="transmembrane region" description="Helical" evidence="1">
    <location>
        <begin position="12"/>
        <end position="35"/>
    </location>
</feature>
<dbReference type="EMBL" id="MHLW01000031">
    <property type="protein sequence ID" value="OGZ17592.1"/>
    <property type="molecule type" value="Genomic_DNA"/>
</dbReference>
<evidence type="ECO:0008006" key="4">
    <source>
        <dbReference type="Google" id="ProtNLM"/>
    </source>
</evidence>
<sequence length="151" mass="16831">MITNPKNKSGFTLVETLVVINLGLLISVTAIAIFVSGLKQIQSARNLTDLHSNAIFLSNTINYWVKQGKNLSLPSPNVLEITLPDSSFKMITRENNNLTIDGSVFNLNNIEVTQLSFDKLEKSVRISFTLRMKKSGETFSLKTTISQRNNL</sequence>
<dbReference type="AlphaFoldDB" id="A0A1G2DW25"/>
<keyword evidence="1" id="KW-0812">Transmembrane</keyword>
<proteinExistence type="predicted"/>
<evidence type="ECO:0000256" key="1">
    <source>
        <dbReference type="SAM" id="Phobius"/>
    </source>
</evidence>
<protein>
    <recommendedName>
        <fullName evidence="4">Prepilin-type N-terminal cleavage/methylation domain-containing protein</fullName>
    </recommendedName>
</protein>
<accession>A0A1G2DW25</accession>